<accession>A0A2N0DD84</accession>
<dbReference type="PANTHER" id="PTHR23416:SF23">
    <property type="entry name" value="ACETYLTRANSFERASE C18B11.09C-RELATED"/>
    <property type="match status" value="1"/>
</dbReference>
<dbReference type="STRING" id="1041146.GCA_000427985_01059"/>
<dbReference type="EMBL" id="PIQN01000005">
    <property type="protein sequence ID" value="PKA44044.1"/>
    <property type="molecule type" value="Genomic_DNA"/>
</dbReference>
<reference evidence="4 5" key="1">
    <citation type="submission" date="2017-11" db="EMBL/GenBank/DDBJ databases">
        <authorList>
            <person name="Han C.G."/>
        </authorList>
    </citation>
    <scope>NUCLEOTIDE SEQUENCE [LARGE SCALE GENOMIC DNA]</scope>
    <source>
        <strain evidence="4 5">HCNT1</strain>
    </source>
</reference>
<evidence type="ECO:0000256" key="1">
    <source>
        <dbReference type="ARBA" id="ARBA00007274"/>
    </source>
</evidence>
<name>A0A2N0DD84_RHISU</name>
<dbReference type="GO" id="GO:0016407">
    <property type="term" value="F:acetyltransferase activity"/>
    <property type="evidence" value="ECO:0007669"/>
    <property type="project" value="InterPro"/>
</dbReference>
<dbReference type="InterPro" id="IPR024688">
    <property type="entry name" value="Mac_dom"/>
</dbReference>
<protein>
    <submittedName>
        <fullName evidence="4">Maltose acetyltransferase</fullName>
    </submittedName>
</protein>
<comment type="similarity">
    <text evidence="1">Belongs to the transferase hexapeptide repeat family.</text>
</comment>
<dbReference type="Gene3D" id="2.160.10.10">
    <property type="entry name" value="Hexapeptide repeat proteins"/>
    <property type="match status" value="1"/>
</dbReference>
<dbReference type="Pfam" id="PF14602">
    <property type="entry name" value="Hexapep_2"/>
    <property type="match status" value="1"/>
</dbReference>
<keyword evidence="2 4" id="KW-0808">Transferase</keyword>
<dbReference type="AlphaFoldDB" id="A0A2N0DD84"/>
<dbReference type="GO" id="GO:0005829">
    <property type="term" value="C:cytosol"/>
    <property type="evidence" value="ECO:0007669"/>
    <property type="project" value="TreeGrafter"/>
</dbReference>
<feature type="domain" description="Maltose/galactoside acetyltransferase" evidence="3">
    <location>
        <begin position="4"/>
        <end position="58"/>
    </location>
</feature>
<dbReference type="GO" id="GO:0008374">
    <property type="term" value="F:O-acyltransferase activity"/>
    <property type="evidence" value="ECO:0007669"/>
    <property type="project" value="TreeGrafter"/>
</dbReference>
<dbReference type="InterPro" id="IPR011004">
    <property type="entry name" value="Trimer_LpxA-like_sf"/>
</dbReference>
<reference evidence="4 5" key="2">
    <citation type="submission" date="2017-12" db="EMBL/GenBank/DDBJ databases">
        <title>Genome sequence of Rhizobium sullae HCNT1 isolated from Sulla coronaria nodules and featuring peculiar denitrification phenotypes.</title>
        <authorList>
            <person name="De Diego-Diaz B."/>
            <person name="Treu L."/>
            <person name="Campanaro S."/>
            <person name="Da Silva Duarte V."/>
            <person name="Basaglia M."/>
            <person name="Favaro L."/>
            <person name="Casella S."/>
            <person name="Squartini A."/>
        </authorList>
    </citation>
    <scope>NUCLEOTIDE SEQUENCE [LARGE SCALE GENOMIC DNA]</scope>
    <source>
        <strain evidence="4 5">HCNT1</strain>
    </source>
</reference>
<evidence type="ECO:0000259" key="3">
    <source>
        <dbReference type="SMART" id="SM01266"/>
    </source>
</evidence>
<sequence>MREREKMAAGEWYCCLDGELEALRQLARNAVHQHNTMLPDERGSMAPALAALLAKAPADAFIEAPFHCSYGVNITLGSRVYLNAGCAILDSGTVVIGDRSMLGPGVHIYCAEHHKDVALRKAGIEMARPVMIGEDVWIGGGAIILGVSVGDGAIVGAGAVVTKDVPAGATVTGNPARIHGRT</sequence>
<dbReference type="RefSeq" id="WP_100770735.1">
    <property type="nucleotide sequence ID" value="NZ_PIQN01000005.1"/>
</dbReference>
<dbReference type="InterPro" id="IPR051159">
    <property type="entry name" value="Hexapeptide_acetyltransf"/>
</dbReference>
<proteinExistence type="inferred from homology"/>
<dbReference type="CDD" id="cd03357">
    <property type="entry name" value="LbH_MAT_GAT"/>
    <property type="match status" value="1"/>
</dbReference>
<comment type="caution">
    <text evidence="4">The sequence shown here is derived from an EMBL/GenBank/DDBJ whole genome shotgun (WGS) entry which is preliminary data.</text>
</comment>
<dbReference type="SMART" id="SM01266">
    <property type="entry name" value="Mac"/>
    <property type="match status" value="1"/>
</dbReference>
<dbReference type="SUPFAM" id="SSF51161">
    <property type="entry name" value="Trimeric LpxA-like enzymes"/>
    <property type="match status" value="1"/>
</dbReference>
<dbReference type="InterPro" id="IPR001451">
    <property type="entry name" value="Hexapep"/>
</dbReference>
<evidence type="ECO:0000313" key="4">
    <source>
        <dbReference type="EMBL" id="PKA44044.1"/>
    </source>
</evidence>
<organism evidence="4 5">
    <name type="scientific">Rhizobium sullae</name>
    <name type="common">Rhizobium hedysari</name>
    <dbReference type="NCBI Taxonomy" id="50338"/>
    <lineage>
        <taxon>Bacteria</taxon>
        <taxon>Pseudomonadati</taxon>
        <taxon>Pseudomonadota</taxon>
        <taxon>Alphaproteobacteria</taxon>
        <taxon>Hyphomicrobiales</taxon>
        <taxon>Rhizobiaceae</taxon>
        <taxon>Rhizobium/Agrobacterium group</taxon>
        <taxon>Rhizobium</taxon>
    </lineage>
</organism>
<evidence type="ECO:0000256" key="2">
    <source>
        <dbReference type="ARBA" id="ARBA00022679"/>
    </source>
</evidence>
<dbReference type="Pfam" id="PF12464">
    <property type="entry name" value="Mac"/>
    <property type="match status" value="1"/>
</dbReference>
<dbReference type="Proteomes" id="UP000232164">
    <property type="component" value="Unassembled WGS sequence"/>
</dbReference>
<dbReference type="PANTHER" id="PTHR23416">
    <property type="entry name" value="SIALIC ACID SYNTHASE-RELATED"/>
    <property type="match status" value="1"/>
</dbReference>
<evidence type="ECO:0000313" key="5">
    <source>
        <dbReference type="Proteomes" id="UP000232164"/>
    </source>
</evidence>
<gene>
    <name evidence="4" type="ORF">CWR43_06990</name>
</gene>